<evidence type="ECO:0000256" key="1">
    <source>
        <dbReference type="ARBA" id="ARBA00004123"/>
    </source>
</evidence>
<comment type="subcellular location">
    <subcellularLocation>
        <location evidence="2">Cytoplasm</location>
    </subcellularLocation>
    <subcellularLocation>
        <location evidence="1">Nucleus</location>
    </subcellularLocation>
</comment>
<keyword evidence="5" id="KW-1185">Reference proteome</keyword>
<dbReference type="InterPro" id="IPR028426">
    <property type="entry name" value="Huntingtin_fam"/>
</dbReference>
<reference evidence="6" key="1">
    <citation type="submission" date="2019-12" db="UniProtKB">
        <authorList>
            <consortium name="WormBaseParasite"/>
        </authorList>
    </citation>
    <scope>IDENTIFICATION</scope>
</reference>
<keyword evidence="3" id="KW-0963">Cytoplasm</keyword>
<organism evidence="5 6">
    <name type="scientific">Trichuris muris</name>
    <name type="common">Mouse whipworm</name>
    <dbReference type="NCBI Taxonomy" id="70415"/>
    <lineage>
        <taxon>Eukaryota</taxon>
        <taxon>Metazoa</taxon>
        <taxon>Ecdysozoa</taxon>
        <taxon>Nematoda</taxon>
        <taxon>Enoplea</taxon>
        <taxon>Dorylaimia</taxon>
        <taxon>Trichinellida</taxon>
        <taxon>Trichuridae</taxon>
        <taxon>Trichuris</taxon>
    </lineage>
</organism>
<accession>A0A5S6QNN5</accession>
<dbReference type="SUPFAM" id="SSF48371">
    <property type="entry name" value="ARM repeat"/>
    <property type="match status" value="1"/>
</dbReference>
<dbReference type="WBParaSite" id="TMUE_2000008793.1">
    <property type="protein sequence ID" value="TMUE_2000008793.1"/>
    <property type="gene ID" value="WBGene00293221"/>
</dbReference>
<dbReference type="STRING" id="70415.A0A5S6QNN5"/>
<dbReference type="InterPro" id="IPR024613">
    <property type="entry name" value="Huntingtin_N_HEAT_rpt-2"/>
</dbReference>
<proteinExistence type="predicted"/>
<dbReference type="InterPro" id="IPR048411">
    <property type="entry name" value="Htt_N_HEAT_rpt-1"/>
</dbReference>
<dbReference type="Proteomes" id="UP000046395">
    <property type="component" value="Unassembled WGS sequence"/>
</dbReference>
<protein>
    <submittedName>
        <fullName evidence="6">Huntingtin</fullName>
    </submittedName>
</protein>
<dbReference type="GO" id="GO:0005737">
    <property type="term" value="C:cytoplasm"/>
    <property type="evidence" value="ECO:0007669"/>
    <property type="project" value="UniProtKB-SubCell"/>
</dbReference>
<evidence type="ECO:0000256" key="4">
    <source>
        <dbReference type="ARBA" id="ARBA00023242"/>
    </source>
</evidence>
<sequence length="2708" mass="301973">MDKVVRCVESLRREGGPSKETVASAKERTSMFHYLADALTSPSLKTHEDYGKTLSMALSVLFSYFDDANLDIRILTEETINMIIRASLNDNNIYRIQVDLCNELKRNASPRSVRAALTKFTAIVETIKPNKRRQFAMRFSSLLMVLVKRPEEMIQECIGSCSRLLFRTLSRYFSDEELGNLIRCVLPNLQFPSATARRSAAVLIAELCAHSRKRSDVTSFWLIYVIKEMVTLSRKENSTHILGDLLLLQHLFPIFAETDDENAIDGRTAPGCSFHQISDDSWLKLFEAILYYSCSTNSVIAGAALETLTRMFRNLPARVLGLWTRQDALKCSAFFHSSNPSGCSADSVVMDRVSVGSLECSPGERFEISLDDESQLHPTPFNISFNGELGISPSAGESGYSESSTAVEEVICSDGTPIGVALQSDELSGSISRDSDECAFLARSVVAPRRTSETLPSLSLEPNFEFELSCPADSWLTGKAEEWMQLEFERCLSGESLLRFCARLLCRRFLLAGRECELMPDDQARASHKVLALGALEQLFALQPSLYVSPLIDGEAQKISDLSLFCLHNDPQVRGSACLMIGALLESSFRRRELSVLGDSMVDSLFQTLSAMTENESNVTVHCALKAFRRAVPLFMAALPLKVLDRLASLASLAENAYWLVKVRLAECYSDIDFCEMSILEKQRTMTNSSWQSVCSEKLQKVVMDCLLKKLLMDENERVRQASCLAILNIVRRGHFVGDEIVVMLMRQYVLCSKCNHTTWLRGNFPKIHSLSTVFGQKQEMVGEQLLANDIEYNLSVVVGAILEFLKCSPLNDGYPIGIICALNTLAENFPPVRYPRPWLAVQTDDQIAACAVIQHFLKLLEVDSFQSEVLLNWQITLQFVGRLFAGCIEANRNAGCPTVSNEKGILSCPDLSATADDLIVCCSQVMYMYWHVSNRIPISPVSSPTMKGSGVSPVSFSSLRKSFRYAAIFRKQSKADHAHMDKLRYDFPRRPSMRRLYDVLKGQGSAYRVTIDDGSTDRYVGLLRSVIECFSVVLEACSVGYLLPFLEELVFLCRELMRVLHTEAIGLLTQILKVLFGTNLSFLQRQQSKTTASCPKPIKMVTFTPSDHLETFVAAYRSCVVQRMICSVARHDFGEDCLSNHIGWLGTEYHEYINLLFKDSSTRTFLAEVIQLFEPVMVEALRLYDVSNSSDYQAAVVNLISHLILVRVNYSVLDSGSHILNLLCQQLNSHVENNGGLNAALVSKLFELFLLLSHEKGSNASIMGMPKILQLVEEMGVIKGTSNLGSVAMHVVVIDLFVVRKDCDPAAVAELSIQQEVVISALMKTLQYPETWDTVNVVLLELRRRDEAKWRKVSRDIFDRLLPLLDGLLDVRTWLSVTVLFQLLDLLCPRAFCPIDDVVSTLCTFASKPLMDDFTPNVLLSIVCLARILLLHCPEDVILDRAPNTPTFRSLQMAMNDEKPFKTECGLARLLVQFARTFCCSLVESKLRSDGLNAGLEESLTNEYLELLVWITQSGNHPKILDQLSSEISSRPFVDIASSIASVRSPTSFNILYLTIVLTRDLRQLCETAKLLPYKNVFVRLLIALRRDELVQAIQSGQNELLQSLLTAADLLEISEEPSVNYLLQEMCRCQFSSACCLQLMEKEIGTASAPITKQLQRLRLVQDVPTNVSVMALRQEIRLCASRQYLVRRLAEQAVNRRSDRLASLPVQDLERSDGFDGLSKLCDDVEVIIRSFHYSSAALDKVRKVIARSKGDLEALFDFHLAKSNKCTSFNKLAILQLLREGISTHFVDARCFAKCIQPLSAGELNEILCDELVPGAMLATCLRLAYKSSAFNGKDGFVPCALYTSAKEALFTTLRRILSESPRNFSVAFYPDGFEIELNSGMSLCNRLGSLHGAVQEMIHCCDATGEAMSDREAQIVWKFVKLSVMANLRHISDLNASSIRDSLTSLLSIAHNVKSRKILLSQPQSELYSLVGCIFWLSVNGLRCFPLLQLKPAKVPFSIGDTKADACLLYCNALLGCQRSPLSWEYPHKELLARLTSTFCQLPSLLDMCLAPFSAFKYGWVPEIKSVNGAYSFSNVPVRFLRNSDVLKDYIFRIFFLGWTCQQQFEEIWMDMLAVLSATPIGDELCESDCLDISERVCASSLAIQCICGIFLSNADHSHGRNVVGLDMPGLSDSDAKYRSFEKQIDLEIEDSSSIEFGSEISRRLQAYLDRSKACLHFGPLPMGNVPGVHLVSPVGRLSMDIRSCQHSLVDLVNHWFKDGTDKIPLPLLSSTVDALVYLLEFLKDDHLEWVYETLESVNQCRSAEDELLAQTVQFGLLKCLAFKSNASDDGQRDVSNAVGSFVKAVSGDACKAALPVDQLDLLPHWSPDCLRQLFPALSDLVLHCASTFGETANDETDDLDVQVCACALGSLLIYKSVDSAHNANFVNGFLQLLLKSLQSRLPGPLLAEVFFSLRIIAHFAAPEAGHRQQLLGATAQCFEEPPSSRHMFAVFKLMLSALCSAKKHCEEAASGESQFNVMVMERLDMTLRQISRVRPTEATVLAFGCSWFLEDHIRPSDVINKLVHEILGARLSHEPIFVGLLCQVLSRMSTSNDPSTLDWVLLAVPLLLRKQPISRALSCLTCVLLSVMRDPWMASVLQIALGRYGCATTFDNDLFVFAARQFYSQLSEEAAAESFRRVLEEVGLQCPGGAVLLATASSFNSR</sequence>
<evidence type="ECO:0000313" key="6">
    <source>
        <dbReference type="WBParaSite" id="TMUE_2000008793.1"/>
    </source>
</evidence>
<evidence type="ECO:0000313" key="5">
    <source>
        <dbReference type="Proteomes" id="UP000046395"/>
    </source>
</evidence>
<dbReference type="Pfam" id="PF12372">
    <property type="entry name" value="Htt_N-HEAT"/>
    <property type="match status" value="1"/>
</dbReference>
<dbReference type="Pfam" id="PF20927">
    <property type="entry name" value="Htt_C-HEAT"/>
    <property type="match status" value="2"/>
</dbReference>
<name>A0A5S6QNN5_TRIMR</name>
<dbReference type="InterPro" id="IPR048413">
    <property type="entry name" value="Htt_C-HEAT_rpt"/>
</dbReference>
<evidence type="ECO:0000256" key="2">
    <source>
        <dbReference type="ARBA" id="ARBA00004496"/>
    </source>
</evidence>
<evidence type="ECO:0000256" key="3">
    <source>
        <dbReference type="ARBA" id="ARBA00022490"/>
    </source>
</evidence>
<dbReference type="GO" id="GO:0005634">
    <property type="term" value="C:nucleus"/>
    <property type="evidence" value="ECO:0007669"/>
    <property type="project" value="UniProtKB-SubCell"/>
</dbReference>
<dbReference type="PANTHER" id="PTHR10170">
    <property type="entry name" value="HUNTINGTON DISEASE PROTEIN"/>
    <property type="match status" value="1"/>
</dbReference>
<dbReference type="PANTHER" id="PTHR10170:SF10">
    <property type="entry name" value="HUNTINGTIN"/>
    <property type="match status" value="1"/>
</dbReference>
<dbReference type="Pfam" id="PF20926">
    <property type="entry name" value="Htt_N-HEAT_1"/>
    <property type="match status" value="1"/>
</dbReference>
<dbReference type="InterPro" id="IPR016024">
    <property type="entry name" value="ARM-type_fold"/>
</dbReference>
<keyword evidence="4" id="KW-0539">Nucleus</keyword>